<gene>
    <name evidence="5" type="ORF">GCM10007103_03720</name>
</gene>
<proteinExistence type="predicted"/>
<dbReference type="InterPro" id="IPR046544">
    <property type="entry name" value="GH146_SB_dom"/>
</dbReference>
<dbReference type="AlphaFoldDB" id="A0A918S6B1"/>
<feature type="domain" description="Non-reducing end beta-L-arabinofuranosidase-like GH127 middle" evidence="4">
    <location>
        <begin position="429"/>
        <end position="524"/>
    </location>
</feature>
<sequence>MKLFYVNIRVRFLSLVAFLAASVMLGQQSKLEIFKLEDVSLEKGPFRNAMLVDLEYILELNPDKLLAPFLREAGLDPKEESYPNWENSGLDGHIGGHYITALSLMYASTGNREVLQRLEYMLSELKRAQDAYGTGYIGGVPNSKELWLEIESGQLDPGSFNLNDRWVPLYNIHKTYAGLLDAYQHTGSELAREMLIEYTDWMIGITANLTDEQIQSLLISEHGGLNEVFAEVAAITGEDKYLDLAYSFSHQIVLDSLKQEKDNLNGMHANTQIPKVIGFETIAGISGDEEYHNAARFFWETVVNNRTVAIGGNSVREHFHPTTDFSSMINSVQGPETCNTYNMLKLSKQLFQAEGLERYIDYYEQGLYNHILSSQHPEKGGFVYFTPMRPGHYRVYSQPETSFWCCVGSGLENHGKYNELIYAHSEDDLYVNLFIPSTLNWEETGLSLTQKTSFPEEEATSFLIKAENPTELNLKIRYPRWIAAGELKIEVNGKPVKVDQAPGSYVAINRKWSDGDRVDVELPMHITSEKLPDGSDYKALKYGPIVLAAKTGDQDMDGLFADDSRGGHIAAGEIIPLSEMPYFLSDKTEDIERLVKKVPGKTLTFSASEVLYPSEFKELEFIPFYTLHDSRYVIYLPLETTKGIEKIHRELEQKEDEEKRLAAMTLDRVNPGEQQPEADHFIESENSNIGVNRDRHWRDAEGWFSYRMVDNEKQAQKLRITYFGGDNERNFKILVNNEVIAEESFHGLEGNKFFEKNYTLPANLVKNSNGVFEIKFEAHSGSRTAGIYDVRLLKD</sequence>
<feature type="domain" description="DUF4986" evidence="2">
    <location>
        <begin position="552"/>
        <end position="635"/>
    </location>
</feature>
<keyword evidence="6" id="KW-1185">Reference proteome</keyword>
<evidence type="ECO:0000313" key="5">
    <source>
        <dbReference type="EMBL" id="GHA25725.1"/>
    </source>
</evidence>
<organism evidence="5 6">
    <name type="scientific">Salinimicrobium marinum</name>
    <dbReference type="NCBI Taxonomy" id="680283"/>
    <lineage>
        <taxon>Bacteria</taxon>
        <taxon>Pseudomonadati</taxon>
        <taxon>Bacteroidota</taxon>
        <taxon>Flavobacteriia</taxon>
        <taxon>Flavobacteriales</taxon>
        <taxon>Flavobacteriaceae</taxon>
        <taxon>Salinimicrobium</taxon>
    </lineage>
</organism>
<dbReference type="Pfam" id="PF20620">
    <property type="entry name" value="DUF6805"/>
    <property type="match status" value="1"/>
</dbReference>
<dbReference type="GO" id="GO:0016787">
    <property type="term" value="F:hydrolase activity"/>
    <property type="evidence" value="ECO:0007669"/>
    <property type="project" value="UniProtKB-KW"/>
</dbReference>
<dbReference type="Pfam" id="PF20736">
    <property type="entry name" value="Glyco_hydro127M"/>
    <property type="match status" value="1"/>
</dbReference>
<evidence type="ECO:0000313" key="6">
    <source>
        <dbReference type="Proteomes" id="UP000610456"/>
    </source>
</evidence>
<dbReference type="Proteomes" id="UP000610456">
    <property type="component" value="Unassembled WGS sequence"/>
</dbReference>
<dbReference type="PANTHER" id="PTHR31151">
    <property type="entry name" value="PROLINE-TRNA LIGASE (DUF1680)"/>
    <property type="match status" value="1"/>
</dbReference>
<feature type="domain" description="Non-reducing end beta-L-arabinofuranosidase-like GH127 catalytic" evidence="1">
    <location>
        <begin position="38"/>
        <end position="418"/>
    </location>
</feature>
<dbReference type="InterPro" id="IPR012878">
    <property type="entry name" value="Beta-AFase-like_GH127_cat"/>
</dbReference>
<dbReference type="InterPro" id="IPR008928">
    <property type="entry name" value="6-hairpin_glycosidase_sf"/>
</dbReference>
<accession>A0A918S6B1</accession>
<comment type="caution">
    <text evidence="5">The sequence shown here is derived from an EMBL/GenBank/DDBJ whole genome shotgun (WGS) entry which is preliminary data.</text>
</comment>
<dbReference type="Pfam" id="PF16375">
    <property type="entry name" value="DUF4986"/>
    <property type="match status" value="1"/>
</dbReference>
<dbReference type="SUPFAM" id="SSF48208">
    <property type="entry name" value="Six-hairpin glycosidases"/>
    <property type="match status" value="1"/>
</dbReference>
<reference evidence="5" key="1">
    <citation type="journal article" date="2014" name="Int. J. Syst. Evol. Microbiol.">
        <title>Complete genome sequence of Corynebacterium casei LMG S-19264T (=DSM 44701T), isolated from a smear-ripened cheese.</title>
        <authorList>
            <consortium name="US DOE Joint Genome Institute (JGI-PGF)"/>
            <person name="Walter F."/>
            <person name="Albersmeier A."/>
            <person name="Kalinowski J."/>
            <person name="Ruckert C."/>
        </authorList>
    </citation>
    <scope>NUCLEOTIDE SEQUENCE</scope>
    <source>
        <strain evidence="5">KCTC 12719</strain>
    </source>
</reference>
<dbReference type="PANTHER" id="PTHR31151:SF0">
    <property type="entry name" value="PROLINE-TRNA LIGASE (DUF1680)"/>
    <property type="match status" value="1"/>
</dbReference>
<dbReference type="Pfam" id="PF07944">
    <property type="entry name" value="Beta-AFase-like_GH127_cat"/>
    <property type="match status" value="1"/>
</dbReference>
<protein>
    <submittedName>
        <fullName evidence="5">Glycosyl hydrolase</fullName>
    </submittedName>
</protein>
<reference evidence="5" key="2">
    <citation type="submission" date="2020-09" db="EMBL/GenBank/DDBJ databases">
        <authorList>
            <person name="Sun Q."/>
            <person name="Kim S."/>
        </authorList>
    </citation>
    <scope>NUCLEOTIDE SEQUENCE</scope>
    <source>
        <strain evidence="5">KCTC 12719</strain>
    </source>
</reference>
<evidence type="ECO:0000259" key="3">
    <source>
        <dbReference type="Pfam" id="PF20620"/>
    </source>
</evidence>
<keyword evidence="5" id="KW-0378">Hydrolase</keyword>
<name>A0A918S6B1_9FLAO</name>
<dbReference type="GO" id="GO:0005975">
    <property type="term" value="P:carbohydrate metabolic process"/>
    <property type="evidence" value="ECO:0007669"/>
    <property type="project" value="InterPro"/>
</dbReference>
<feature type="domain" description="Glycoside hydrolase GH146 substrate-binding" evidence="3">
    <location>
        <begin position="661"/>
        <end position="793"/>
    </location>
</feature>
<evidence type="ECO:0000259" key="2">
    <source>
        <dbReference type="Pfam" id="PF16375"/>
    </source>
</evidence>
<dbReference type="RefSeq" id="WP_189602930.1">
    <property type="nucleotide sequence ID" value="NZ_BMXB01000001.1"/>
</dbReference>
<evidence type="ECO:0000259" key="4">
    <source>
        <dbReference type="Pfam" id="PF20736"/>
    </source>
</evidence>
<dbReference type="EMBL" id="BMXB01000001">
    <property type="protein sequence ID" value="GHA25725.1"/>
    <property type="molecule type" value="Genomic_DNA"/>
</dbReference>
<evidence type="ECO:0000259" key="1">
    <source>
        <dbReference type="Pfam" id="PF07944"/>
    </source>
</evidence>
<dbReference type="InterPro" id="IPR032275">
    <property type="entry name" value="DUF4986"/>
</dbReference>
<dbReference type="InterPro" id="IPR049046">
    <property type="entry name" value="Beta-AFase-like_GH127_middle"/>
</dbReference>